<protein>
    <submittedName>
        <fullName evidence="2">Uncharacterized protein</fullName>
    </submittedName>
</protein>
<dbReference type="KEGG" id="ccp:CHC_T00004958001"/>
<keyword evidence="3" id="KW-1185">Reference proteome</keyword>
<evidence type="ECO:0000313" key="2">
    <source>
        <dbReference type="EMBL" id="CDF36967.1"/>
    </source>
</evidence>
<dbReference type="Proteomes" id="UP000012073">
    <property type="component" value="Unassembled WGS sequence"/>
</dbReference>
<accession>R7QEN5</accession>
<dbReference type="Gene3D" id="1.10.10.60">
    <property type="entry name" value="Homeodomain-like"/>
    <property type="match status" value="1"/>
</dbReference>
<feature type="compositionally biased region" description="Polar residues" evidence="1">
    <location>
        <begin position="153"/>
        <end position="166"/>
    </location>
</feature>
<feature type="compositionally biased region" description="Low complexity" evidence="1">
    <location>
        <begin position="81"/>
        <end position="109"/>
    </location>
</feature>
<dbReference type="AlphaFoldDB" id="R7QEN5"/>
<dbReference type="RefSeq" id="XP_005716786.1">
    <property type="nucleotide sequence ID" value="XM_005716729.1"/>
</dbReference>
<sequence length="537" mass="59917">MTTNTTSHHVSHPVTPTWLEDPALPSPPDPLKQTNTSPTAPNHSIAPSDIAKNPKTPFQSPASIPLQPNPQEPHEHGSSVSTSYNNRPSPSPPLLSNHLQPSNPFSHLTPPLPTHPQPYHDRTPTAARLRTAPDPKQPSRTAAFLNPAISSALQPETLPPSQFSHHNQTREYRPSNAANRFSSLLTVSNQETAQYPRVIPSLAHPAHSEPLLPPMLTASAAPVSTSVPTHHHKGDPVSSYPALRDNHPLHNFNYTSTALRPHPYEPSHPQVKLFDGMAQIRKQDKYFRHSHAQGDSLKRKMSTASHQRHGRVYPQWQDRVQHSSLSHPEVNATASYPSQVMNYRQHSVRPGPPGNEPSQFLDHASELVMPSRAIPHEKSHDNRSASIPFIAMEGSWDSIVNAAQSLEEDGNSVERARFFDTYERLIKEYEARCAVIYDTADSSCSTHIINSRIPYLVDSITAPVEDETPEDVQQKLVVKQKFVEAMEKLQADQMPTKRRGNLPKESTAYLKKWFENHYDHPCKFCKKSRASCSAVIG</sequence>
<feature type="region of interest" description="Disordered" evidence="1">
    <location>
        <begin position="1"/>
        <end position="123"/>
    </location>
</feature>
<dbReference type="Gramene" id="CDF36967">
    <property type="protein sequence ID" value="CDF36967"/>
    <property type="gene ID" value="CHC_T00004958001"/>
</dbReference>
<dbReference type="EMBL" id="HG001808">
    <property type="protein sequence ID" value="CDF36967.1"/>
    <property type="molecule type" value="Genomic_DNA"/>
</dbReference>
<evidence type="ECO:0000313" key="3">
    <source>
        <dbReference type="Proteomes" id="UP000012073"/>
    </source>
</evidence>
<reference evidence="3" key="1">
    <citation type="journal article" date="2013" name="Proc. Natl. Acad. Sci. U.S.A.">
        <title>Genome structure and metabolic features in the red seaweed Chondrus crispus shed light on evolution of the Archaeplastida.</title>
        <authorList>
            <person name="Collen J."/>
            <person name="Porcel B."/>
            <person name="Carre W."/>
            <person name="Ball S.G."/>
            <person name="Chaparro C."/>
            <person name="Tonon T."/>
            <person name="Barbeyron T."/>
            <person name="Michel G."/>
            <person name="Noel B."/>
            <person name="Valentin K."/>
            <person name="Elias M."/>
            <person name="Artiguenave F."/>
            <person name="Arun A."/>
            <person name="Aury J.M."/>
            <person name="Barbosa-Neto J.F."/>
            <person name="Bothwell J.H."/>
            <person name="Bouget F.Y."/>
            <person name="Brillet L."/>
            <person name="Cabello-Hurtado F."/>
            <person name="Capella-Gutierrez S."/>
            <person name="Charrier B."/>
            <person name="Cladiere L."/>
            <person name="Cock J.M."/>
            <person name="Coelho S.M."/>
            <person name="Colleoni C."/>
            <person name="Czjzek M."/>
            <person name="Da Silva C."/>
            <person name="Delage L."/>
            <person name="Denoeud F."/>
            <person name="Deschamps P."/>
            <person name="Dittami S.M."/>
            <person name="Gabaldon T."/>
            <person name="Gachon C.M."/>
            <person name="Groisillier A."/>
            <person name="Herve C."/>
            <person name="Jabbari K."/>
            <person name="Katinka M."/>
            <person name="Kloareg B."/>
            <person name="Kowalczyk N."/>
            <person name="Labadie K."/>
            <person name="Leblanc C."/>
            <person name="Lopez P.J."/>
            <person name="McLachlan D.H."/>
            <person name="Meslet-Cladiere L."/>
            <person name="Moustafa A."/>
            <person name="Nehr Z."/>
            <person name="Nyvall Collen P."/>
            <person name="Panaud O."/>
            <person name="Partensky F."/>
            <person name="Poulain J."/>
            <person name="Rensing S.A."/>
            <person name="Rousvoal S."/>
            <person name="Samson G."/>
            <person name="Symeonidi A."/>
            <person name="Weissenbach J."/>
            <person name="Zambounis A."/>
            <person name="Wincker P."/>
            <person name="Boyen C."/>
        </authorList>
    </citation>
    <scope>NUCLEOTIDE SEQUENCE [LARGE SCALE GENOMIC DNA]</scope>
    <source>
        <strain evidence="3">cv. Stackhouse</strain>
    </source>
</reference>
<name>R7QEN5_CHOCR</name>
<dbReference type="GeneID" id="17324543"/>
<dbReference type="OrthoDB" id="10056939at2759"/>
<feature type="region of interest" description="Disordered" evidence="1">
    <location>
        <begin position="153"/>
        <end position="173"/>
    </location>
</feature>
<proteinExistence type="predicted"/>
<evidence type="ECO:0000256" key="1">
    <source>
        <dbReference type="SAM" id="MobiDB-lite"/>
    </source>
</evidence>
<gene>
    <name evidence="2" type="ORF">CHC_T00004958001</name>
</gene>
<feature type="compositionally biased region" description="Polar residues" evidence="1">
    <location>
        <begin position="32"/>
        <end position="42"/>
    </location>
</feature>
<organism evidence="2 3">
    <name type="scientific">Chondrus crispus</name>
    <name type="common">Carrageen Irish moss</name>
    <name type="synonym">Polymorpha crispa</name>
    <dbReference type="NCBI Taxonomy" id="2769"/>
    <lineage>
        <taxon>Eukaryota</taxon>
        <taxon>Rhodophyta</taxon>
        <taxon>Florideophyceae</taxon>
        <taxon>Rhodymeniophycidae</taxon>
        <taxon>Gigartinales</taxon>
        <taxon>Gigartinaceae</taxon>
        <taxon>Chondrus</taxon>
    </lineage>
</organism>